<feature type="compositionally biased region" description="Basic residues" evidence="2">
    <location>
        <begin position="69"/>
        <end position="80"/>
    </location>
</feature>
<dbReference type="GO" id="GO:0003700">
    <property type="term" value="F:DNA-binding transcription factor activity"/>
    <property type="evidence" value="ECO:0007669"/>
    <property type="project" value="InterPro"/>
</dbReference>
<evidence type="ECO:0000256" key="1">
    <source>
        <dbReference type="SAM" id="Coils"/>
    </source>
</evidence>
<dbReference type="InterPro" id="IPR046347">
    <property type="entry name" value="bZIP_sf"/>
</dbReference>
<dbReference type="CDD" id="cd14688">
    <property type="entry name" value="bZIP_YAP"/>
    <property type="match status" value="1"/>
</dbReference>
<organism evidence="3 4">
    <name type="scientific">Phakopsora pachyrhizi</name>
    <name type="common">Asian soybean rust disease fungus</name>
    <dbReference type="NCBI Taxonomy" id="170000"/>
    <lineage>
        <taxon>Eukaryota</taxon>
        <taxon>Fungi</taxon>
        <taxon>Dikarya</taxon>
        <taxon>Basidiomycota</taxon>
        <taxon>Pucciniomycotina</taxon>
        <taxon>Pucciniomycetes</taxon>
        <taxon>Pucciniales</taxon>
        <taxon>Phakopsoraceae</taxon>
        <taxon>Phakopsora</taxon>
    </lineage>
</organism>
<gene>
    <name evidence="3" type="ORF">PPACK8108_LOCUS245</name>
</gene>
<evidence type="ECO:0000256" key="2">
    <source>
        <dbReference type="SAM" id="MobiDB-lite"/>
    </source>
</evidence>
<feature type="compositionally biased region" description="Basic and acidic residues" evidence="2">
    <location>
        <begin position="174"/>
        <end position="190"/>
    </location>
</feature>
<feature type="compositionally biased region" description="Polar residues" evidence="2">
    <location>
        <begin position="330"/>
        <end position="342"/>
    </location>
</feature>
<dbReference type="AlphaFoldDB" id="A0AAV0AD83"/>
<reference evidence="3" key="1">
    <citation type="submission" date="2022-06" db="EMBL/GenBank/DDBJ databases">
        <authorList>
            <consortium name="SYNGENTA / RWTH Aachen University"/>
        </authorList>
    </citation>
    <scope>NUCLEOTIDE SEQUENCE</scope>
</reference>
<feature type="region of interest" description="Disordered" evidence="2">
    <location>
        <begin position="69"/>
        <end position="105"/>
    </location>
</feature>
<name>A0AAV0AD83_PHAPC</name>
<dbReference type="EMBL" id="CALTRL010000014">
    <property type="protein sequence ID" value="CAH7665947.1"/>
    <property type="molecule type" value="Genomic_DNA"/>
</dbReference>
<feature type="compositionally biased region" description="Polar residues" evidence="2">
    <location>
        <begin position="209"/>
        <end position="222"/>
    </location>
</feature>
<feature type="coiled-coil region" evidence="1">
    <location>
        <begin position="24"/>
        <end position="51"/>
    </location>
</feature>
<accession>A0AAV0AD83</accession>
<dbReference type="Proteomes" id="UP001153365">
    <property type="component" value="Unassembled WGS sequence"/>
</dbReference>
<keyword evidence="4" id="KW-1185">Reference proteome</keyword>
<dbReference type="SUPFAM" id="SSF57959">
    <property type="entry name" value="Leucine zipper domain"/>
    <property type="match status" value="1"/>
</dbReference>
<protein>
    <submittedName>
        <fullName evidence="3">Expressed protein</fullName>
    </submittedName>
</protein>
<feature type="region of interest" description="Disordered" evidence="2">
    <location>
        <begin position="1"/>
        <end position="22"/>
    </location>
</feature>
<dbReference type="Gene3D" id="1.20.5.170">
    <property type="match status" value="1"/>
</dbReference>
<comment type="caution">
    <text evidence="3">The sequence shown here is derived from an EMBL/GenBank/DDBJ whole genome shotgun (WGS) entry which is preliminary data.</text>
</comment>
<keyword evidence="1" id="KW-0175">Coiled coil</keyword>
<sequence length="387" mass="43015">MKRGRKQDDTLPPSRSREIQRAFRQRRSDYIKGLEDRVEQLEAEVDEALSRLGEPLRYTAADIVAARAASRKKQKNKSKHNLNEFLDPGNLAHSMSRPGSEPPSELIHSSIVNSLGDTSASSSGSSYYIRPNFAANTKYVMRDDSYYGSIAHESPEYRPDSFPLEFGTEMTGEVDRRGNLDSPHSPDRSKFLFHPWDPECNAPRRRSKSPQSIISLTSNSISPPEYHQGSNFGMYLNMNPITQSHNTLSRQISESFPSEKLKIPHSCGPIPGLLSDTPSQFRSIPEVNFEVYKSASPKSNPAPYEYPEPGANSTGHYDSCSYPLTHSGKSDSSPKISHYPPNNSVPIYRSKNPANEQKCEAINPLSSHLAIVGTRAGPSVLDAESLF</sequence>
<feature type="region of interest" description="Disordered" evidence="2">
    <location>
        <begin position="322"/>
        <end position="342"/>
    </location>
</feature>
<proteinExistence type="predicted"/>
<evidence type="ECO:0000313" key="3">
    <source>
        <dbReference type="EMBL" id="CAH7665947.1"/>
    </source>
</evidence>
<evidence type="ECO:0000313" key="4">
    <source>
        <dbReference type="Proteomes" id="UP001153365"/>
    </source>
</evidence>
<feature type="region of interest" description="Disordered" evidence="2">
    <location>
        <begin position="174"/>
        <end position="225"/>
    </location>
</feature>